<gene>
    <name evidence="1" type="ordered locus">Despr_1472</name>
</gene>
<proteinExistence type="predicted"/>
<dbReference type="Proteomes" id="UP000006365">
    <property type="component" value="Chromosome"/>
</dbReference>
<protein>
    <submittedName>
        <fullName evidence="1">Uncharacterized protein</fullName>
    </submittedName>
</protein>
<evidence type="ECO:0000313" key="1">
    <source>
        <dbReference type="EMBL" id="ADW17627.1"/>
    </source>
</evidence>
<keyword evidence="2" id="KW-1185">Reference proteome</keyword>
<dbReference type="EMBL" id="CP002364">
    <property type="protein sequence ID" value="ADW17627.1"/>
    <property type="molecule type" value="Genomic_DNA"/>
</dbReference>
<evidence type="ECO:0000313" key="2">
    <source>
        <dbReference type="Proteomes" id="UP000006365"/>
    </source>
</evidence>
<name>A0A7U3YLK3_DESPD</name>
<organism evidence="1 2">
    <name type="scientific">Desulfobulbus propionicus (strain ATCC 33891 / DSM 2032 / VKM B-1956 / 1pr3)</name>
    <dbReference type="NCBI Taxonomy" id="577650"/>
    <lineage>
        <taxon>Bacteria</taxon>
        <taxon>Pseudomonadati</taxon>
        <taxon>Thermodesulfobacteriota</taxon>
        <taxon>Desulfobulbia</taxon>
        <taxon>Desulfobulbales</taxon>
        <taxon>Desulfobulbaceae</taxon>
        <taxon>Desulfobulbus</taxon>
    </lineage>
</organism>
<accession>A0A7U3YLK3</accession>
<dbReference type="KEGG" id="dpr:Despr_1472"/>
<reference evidence="1 2" key="1">
    <citation type="journal article" date="2011" name="Stand. Genomic Sci.">
        <title>Complete genome sequence of Desulfobulbus propionicus type strain (1pr3).</title>
        <authorList>
            <person name="Pagani I."/>
            <person name="Lapidus A."/>
            <person name="Nolan M."/>
            <person name="Lucas S."/>
            <person name="Hammon N."/>
            <person name="Deshpande S."/>
            <person name="Cheng J.F."/>
            <person name="Chertkov O."/>
            <person name="Davenport K."/>
            <person name="Tapia R."/>
            <person name="Han C."/>
            <person name="Goodwin L."/>
            <person name="Pitluck S."/>
            <person name="Liolios K."/>
            <person name="Mavromatis K."/>
            <person name="Ivanova N."/>
            <person name="Mikhailova N."/>
            <person name="Pati A."/>
            <person name="Chen A."/>
            <person name="Palaniappan K."/>
            <person name="Land M."/>
            <person name="Hauser L."/>
            <person name="Chang Y.J."/>
            <person name="Jeffries C.D."/>
            <person name="Detter J.C."/>
            <person name="Brambilla E."/>
            <person name="Kannan K.P."/>
            <person name="Djao O.D."/>
            <person name="Rohde M."/>
            <person name="Pukall R."/>
            <person name="Spring S."/>
            <person name="Goker M."/>
            <person name="Sikorski J."/>
            <person name="Woyke T."/>
            <person name="Bristow J."/>
            <person name="Eisen J.A."/>
            <person name="Markowitz V."/>
            <person name="Hugenholtz P."/>
            <person name="Kyrpides N.C."/>
            <person name="Klenk H.P."/>
        </authorList>
    </citation>
    <scope>NUCLEOTIDE SEQUENCE [LARGE SCALE GENOMIC DNA]</scope>
    <source>
        <strain evidence="2">ATCC 33891 / DSM 2032 / 1pr3</strain>
    </source>
</reference>
<sequence length="80" mass="9488">MQAAIYQEMTEINRFLDKKGIAHRPIVEVGPFPSRLQASAWMEYMARKHAEQKMECYSLGYMNRRPWYGFIFEETNEPPA</sequence>
<dbReference type="AlphaFoldDB" id="A0A7U3YLK3"/>